<feature type="transmembrane region" description="Helical" evidence="4">
    <location>
        <begin position="88"/>
        <end position="108"/>
    </location>
</feature>
<dbReference type="InterPro" id="IPR019734">
    <property type="entry name" value="TPR_rpt"/>
</dbReference>
<comment type="caution">
    <text evidence="5">The sequence shown here is derived from an EMBL/GenBank/DDBJ whole genome shotgun (WGS) entry which is preliminary data.</text>
</comment>
<dbReference type="InterPro" id="IPR011990">
    <property type="entry name" value="TPR-like_helical_dom_sf"/>
</dbReference>
<dbReference type="SMART" id="SM00028">
    <property type="entry name" value="TPR"/>
    <property type="match status" value="8"/>
</dbReference>
<dbReference type="InterPro" id="IPR052346">
    <property type="entry name" value="O-mannosyl-transferase_TMTC"/>
</dbReference>
<keyword evidence="4" id="KW-0472">Membrane</keyword>
<feature type="repeat" description="TPR" evidence="3">
    <location>
        <begin position="518"/>
        <end position="551"/>
    </location>
</feature>
<evidence type="ECO:0000256" key="3">
    <source>
        <dbReference type="PROSITE-ProRule" id="PRU00339"/>
    </source>
</evidence>
<feature type="transmembrane region" description="Helical" evidence="4">
    <location>
        <begin position="249"/>
        <end position="268"/>
    </location>
</feature>
<protein>
    <submittedName>
        <fullName evidence="5">Uncharacterized protein</fullName>
    </submittedName>
</protein>
<feature type="transmembrane region" description="Helical" evidence="4">
    <location>
        <begin position="374"/>
        <end position="392"/>
    </location>
</feature>
<feature type="repeat" description="TPR" evidence="3">
    <location>
        <begin position="654"/>
        <end position="687"/>
    </location>
</feature>
<dbReference type="PANTHER" id="PTHR44227:SF3">
    <property type="entry name" value="PROTEIN O-MANNOSYL-TRANSFERASE TMTC4"/>
    <property type="match status" value="1"/>
</dbReference>
<dbReference type="GO" id="GO:0035269">
    <property type="term" value="P:protein O-linked glycosylation via mannose"/>
    <property type="evidence" value="ECO:0007669"/>
    <property type="project" value="TreeGrafter"/>
</dbReference>
<dbReference type="GO" id="GO:0030968">
    <property type="term" value="P:endoplasmic reticulum unfolded protein response"/>
    <property type="evidence" value="ECO:0007669"/>
    <property type="project" value="TreeGrafter"/>
</dbReference>
<dbReference type="Pfam" id="PF13432">
    <property type="entry name" value="TPR_16"/>
    <property type="match status" value="2"/>
</dbReference>
<evidence type="ECO:0000313" key="6">
    <source>
        <dbReference type="Proteomes" id="UP000285961"/>
    </source>
</evidence>
<dbReference type="Proteomes" id="UP000285961">
    <property type="component" value="Unassembled WGS sequence"/>
</dbReference>
<keyword evidence="2 3" id="KW-0802">TPR repeat</keyword>
<dbReference type="PANTHER" id="PTHR44227">
    <property type="match status" value="1"/>
</dbReference>
<keyword evidence="4" id="KW-0812">Transmembrane</keyword>
<dbReference type="Pfam" id="PF14559">
    <property type="entry name" value="TPR_19"/>
    <property type="match status" value="2"/>
</dbReference>
<sequence>MTPRLTNAFFMLAVLVLLCYAGTLRAGFVYDDHLMIEENVSIRSIRNVPLFFTDPAHTSGAKIFEQIYRPLRTTAYALQYRAWGLNPVGYHAVNVIIHLFNAFLVFLFLSHIVSARATAFVCAALFAVHPAMTETVAWVSCLSELLCMLFYLGGLLCYLKWRRSARGKNRLLYVAALVMSALAMLSKEMGVTFLVAVVALDLWDEELRPQILKRWRWYLPFLAVTVAYLLIRMNIMSYFAQREPWTRDLSGIVALMVRSIAYYVRLFILPVRLSIFPRFETEGSLLEASTALSAGLVLCLIAAAALLWRRHGPFTLGIALFFVLVLPVLNIIPIQAAVAERFLYVPSFALFLAVASLLRSLEHFRERLPKNLDSVAWGGLSILVFLFSLNTISRVVDWRDDLALFSSAVRITPDDARARIAVGKEHFFREDYDSAEAECLAALRADPRNAEAHVLLGSIFLKRGLTGPAEREFKAALAVEPLNSGASNSLGLIYKERGKLNEALSAFQAALERSPTVSEYLNNVGSVLLMKGDAAAALDYFTRALESRPDNWEASRNLASALIALQRYEEAIGFIGQLLAERPSDARLLYFLGRAHEGRGNGEAAKEAYERASVADPADIWAPTALANLYAQRGEYEEAVLIYRRILARYPGAVHQRVALASAFEEMGKVNAAIEELRIAVRLNPQDDTARRELERILGRAGGTRDVR</sequence>
<feature type="repeat" description="TPR" evidence="3">
    <location>
        <begin position="586"/>
        <end position="619"/>
    </location>
</feature>
<feature type="transmembrane region" description="Helical" evidence="4">
    <location>
        <begin position="113"/>
        <end position="131"/>
    </location>
</feature>
<dbReference type="AlphaFoldDB" id="A0A419F8X7"/>
<gene>
    <name evidence="5" type="ORF">C4532_01285</name>
</gene>
<dbReference type="Gene3D" id="1.25.40.10">
    <property type="entry name" value="Tetratricopeptide repeat domain"/>
    <property type="match status" value="2"/>
</dbReference>
<organism evidence="5 6">
    <name type="scientific">Candidatus Abyssobacteria bacterium SURF_17</name>
    <dbReference type="NCBI Taxonomy" id="2093361"/>
    <lineage>
        <taxon>Bacteria</taxon>
        <taxon>Pseudomonadati</taxon>
        <taxon>Candidatus Hydrogenedentota</taxon>
        <taxon>Candidatus Abyssobacteria</taxon>
    </lineage>
</organism>
<evidence type="ECO:0000256" key="1">
    <source>
        <dbReference type="ARBA" id="ARBA00022737"/>
    </source>
</evidence>
<reference evidence="5 6" key="1">
    <citation type="journal article" date="2017" name="ISME J.">
        <title>Energy and carbon metabolisms in a deep terrestrial subsurface fluid microbial community.</title>
        <authorList>
            <person name="Momper L."/>
            <person name="Jungbluth S.P."/>
            <person name="Lee M.D."/>
            <person name="Amend J.P."/>
        </authorList>
    </citation>
    <scope>NUCLEOTIDE SEQUENCE [LARGE SCALE GENOMIC DNA]</scope>
    <source>
        <strain evidence="5">SURF_17</strain>
    </source>
</reference>
<feature type="repeat" description="TPR" evidence="3">
    <location>
        <begin position="620"/>
        <end position="653"/>
    </location>
</feature>
<dbReference type="EMBL" id="QZKI01000008">
    <property type="protein sequence ID" value="RJP75046.1"/>
    <property type="molecule type" value="Genomic_DNA"/>
</dbReference>
<feature type="transmembrane region" description="Helical" evidence="4">
    <location>
        <begin position="137"/>
        <end position="159"/>
    </location>
</feature>
<feature type="transmembrane region" description="Helical" evidence="4">
    <location>
        <begin position="314"/>
        <end position="336"/>
    </location>
</feature>
<evidence type="ECO:0000256" key="4">
    <source>
        <dbReference type="SAM" id="Phobius"/>
    </source>
</evidence>
<feature type="repeat" description="TPR" evidence="3">
    <location>
        <begin position="484"/>
        <end position="517"/>
    </location>
</feature>
<feature type="transmembrane region" description="Helical" evidence="4">
    <location>
        <begin position="342"/>
        <end position="362"/>
    </location>
</feature>
<dbReference type="GO" id="GO:0000030">
    <property type="term" value="F:mannosyltransferase activity"/>
    <property type="evidence" value="ECO:0007669"/>
    <property type="project" value="TreeGrafter"/>
</dbReference>
<feature type="repeat" description="TPR" evidence="3">
    <location>
        <begin position="450"/>
        <end position="483"/>
    </location>
</feature>
<feature type="transmembrane region" description="Helical" evidence="4">
    <location>
        <begin position="171"/>
        <end position="197"/>
    </location>
</feature>
<feature type="transmembrane region" description="Helical" evidence="4">
    <location>
        <begin position="288"/>
        <end position="307"/>
    </location>
</feature>
<dbReference type="SUPFAM" id="SSF48452">
    <property type="entry name" value="TPR-like"/>
    <property type="match status" value="2"/>
</dbReference>
<proteinExistence type="predicted"/>
<accession>A0A419F8X7</accession>
<feature type="transmembrane region" description="Helical" evidence="4">
    <location>
        <begin position="217"/>
        <end position="237"/>
    </location>
</feature>
<evidence type="ECO:0000256" key="2">
    <source>
        <dbReference type="ARBA" id="ARBA00022803"/>
    </source>
</evidence>
<evidence type="ECO:0000313" key="5">
    <source>
        <dbReference type="EMBL" id="RJP75046.1"/>
    </source>
</evidence>
<dbReference type="PROSITE" id="PS50005">
    <property type="entry name" value="TPR"/>
    <property type="match status" value="6"/>
</dbReference>
<name>A0A419F8X7_9BACT</name>
<keyword evidence="1" id="KW-0677">Repeat</keyword>
<keyword evidence="4" id="KW-1133">Transmembrane helix</keyword>